<dbReference type="SUPFAM" id="SSF81296">
    <property type="entry name" value="E set domains"/>
    <property type="match status" value="1"/>
</dbReference>
<feature type="compositionally biased region" description="Low complexity" evidence="1">
    <location>
        <begin position="813"/>
        <end position="823"/>
    </location>
</feature>
<dbReference type="AlphaFoldDB" id="A0A3N4LE65"/>
<feature type="compositionally biased region" description="Pro residues" evidence="1">
    <location>
        <begin position="372"/>
        <end position="381"/>
    </location>
</feature>
<dbReference type="PANTHER" id="PTHR40625">
    <property type="entry name" value="GTP-BINDING PROTEIN ESDC-RELATED"/>
    <property type="match status" value="1"/>
</dbReference>
<dbReference type="OrthoDB" id="5422351at2759"/>
<evidence type="ECO:0000313" key="2">
    <source>
        <dbReference type="EMBL" id="RPB21170.1"/>
    </source>
</evidence>
<dbReference type="Gene3D" id="2.60.40.10">
    <property type="entry name" value="Immunoglobulins"/>
    <property type="match status" value="1"/>
</dbReference>
<feature type="compositionally biased region" description="Acidic residues" evidence="1">
    <location>
        <begin position="719"/>
        <end position="732"/>
    </location>
</feature>
<dbReference type="PANTHER" id="PTHR40625:SF2">
    <property type="entry name" value="GTP-BINDING PROTEIN ESDC"/>
    <property type="match status" value="1"/>
</dbReference>
<feature type="region of interest" description="Disordered" evidence="1">
    <location>
        <begin position="754"/>
        <end position="859"/>
    </location>
</feature>
<name>A0A3N4LE65_9PEZI</name>
<feature type="region of interest" description="Disordered" evidence="1">
    <location>
        <begin position="177"/>
        <end position="227"/>
    </location>
</feature>
<organism evidence="2 3">
    <name type="scientific">Terfezia boudieri ATCC MYA-4762</name>
    <dbReference type="NCBI Taxonomy" id="1051890"/>
    <lineage>
        <taxon>Eukaryota</taxon>
        <taxon>Fungi</taxon>
        <taxon>Dikarya</taxon>
        <taxon>Ascomycota</taxon>
        <taxon>Pezizomycotina</taxon>
        <taxon>Pezizomycetes</taxon>
        <taxon>Pezizales</taxon>
        <taxon>Pezizaceae</taxon>
        <taxon>Terfezia</taxon>
    </lineage>
</organism>
<feature type="compositionally biased region" description="Polar residues" evidence="1">
    <location>
        <begin position="795"/>
        <end position="804"/>
    </location>
</feature>
<gene>
    <name evidence="2" type="ORF">L211DRAFT_450708</name>
</gene>
<proteinExistence type="predicted"/>
<protein>
    <submittedName>
        <fullName evidence="2">Uncharacterized protein</fullName>
    </submittedName>
</protein>
<evidence type="ECO:0000313" key="3">
    <source>
        <dbReference type="Proteomes" id="UP000267821"/>
    </source>
</evidence>
<sequence>MGSELDRIRQNGRNMEQPSSSGSACRTPGMAGKKALVTFRIALPHNHRPQPQKIQLFGSWTSYTTSIPMERDVRAGHGIWKSGGPKGGLEQGAVYGYYYVMDGKTIYYDPAAGRTVRDDRTGRVVNVIEVPIEMPSEEDQRLREKVSIARMILEREQGKVEGGGDIRGQERSYNELDLPTTQHHQRPLPRRTKADSVLSSSAPQAPAPPPLSHQLHHHTGNYDYASSAPHRISRVENARPRSSKGDIEQESMNSLRQYLTESESAISSGGPSATVDQQHPPPKLLLRRATQATPFISSQASARRKPVPTSTAKDATPFLPPIAPRADGGVTRKPYTFLGRKISIPTLNSPIIPGKQLAVESTSLSHLEPFYSPYPPPPPPQFSSTDQATPSPIYPPESRNSEVYPIVAKKDSGSQRRRWSFLPQSAGKSKAIPIPGAAAASYAEPAAPSPRRKLGRLFSLSLKPAIHNPIVNPRAELHTGTCSVNTTYGIGSNTSVETHRMHNTPSPLDIPPPPEFVVADRHRTRPLEQELVRDGGVTGDGITRDGGVTWDGGRSRTRVDLSVGMTAQDNTSTKKTAKKNSDSPNLGGETWGAEVQAETASEAAPPEGPTTIAQLARERIYLGGSPAREIAGLGLGVGLRAGGQEGRVRGSFLQDRETRLENIMLRDEERSASGGRRLPRSVSLGGGVLRSGLLSASSSLANTRNGGGFVMVGHGIDGGDGESETGTEEESGYELSGYGRGYLRRGYEEVVSTPGTIIRLDPDEFRPRKEPEQEPSVPNNVNSDGNLERIDLGNNYGNNDYTHTTNDEDRSAYDSGSSRSSSSTETDRLHSAGELSVQTQGGEKPLESAGPPQAPSPIIKTTTLSYTSSFLDRTINTSPITIIPSRLSSYEDNRSSAKARGSPYHSSFNSYSENSLDASPREPASPISPNTSTSNSPQSTPSSPSPSYSPKTTITGNSKPLTHSLNLEFSTIDLDFEQTIKVPRFRPRKRIDLGALKGGNRDMGPYVGDILLRNQVQVGEEVVYADDDVEAEVGWNGVAIADGAEGDGGVTVESSGGGGVNLPAGEGNGGVYHGAGSGRMRYLKSLRCLRDEVQGELDGKKEIWEELGWLGRAVV</sequence>
<dbReference type="EMBL" id="ML121562">
    <property type="protein sequence ID" value="RPB21170.1"/>
    <property type="molecule type" value="Genomic_DNA"/>
</dbReference>
<feature type="compositionally biased region" description="Polar residues" evidence="1">
    <location>
        <begin position="776"/>
        <end position="785"/>
    </location>
</feature>
<feature type="region of interest" description="Disordered" evidence="1">
    <location>
        <begin position="894"/>
        <end position="960"/>
    </location>
</feature>
<dbReference type="Proteomes" id="UP000267821">
    <property type="component" value="Unassembled WGS sequence"/>
</dbReference>
<dbReference type="InterPro" id="IPR014756">
    <property type="entry name" value="Ig_E-set"/>
</dbReference>
<reference evidence="2 3" key="1">
    <citation type="journal article" date="2018" name="Nat. Ecol. Evol.">
        <title>Pezizomycetes genomes reveal the molecular basis of ectomycorrhizal truffle lifestyle.</title>
        <authorList>
            <person name="Murat C."/>
            <person name="Payen T."/>
            <person name="Noel B."/>
            <person name="Kuo A."/>
            <person name="Morin E."/>
            <person name="Chen J."/>
            <person name="Kohler A."/>
            <person name="Krizsan K."/>
            <person name="Balestrini R."/>
            <person name="Da Silva C."/>
            <person name="Montanini B."/>
            <person name="Hainaut M."/>
            <person name="Levati E."/>
            <person name="Barry K.W."/>
            <person name="Belfiori B."/>
            <person name="Cichocki N."/>
            <person name="Clum A."/>
            <person name="Dockter R.B."/>
            <person name="Fauchery L."/>
            <person name="Guy J."/>
            <person name="Iotti M."/>
            <person name="Le Tacon F."/>
            <person name="Lindquist E.A."/>
            <person name="Lipzen A."/>
            <person name="Malagnac F."/>
            <person name="Mello A."/>
            <person name="Molinier V."/>
            <person name="Miyauchi S."/>
            <person name="Poulain J."/>
            <person name="Riccioni C."/>
            <person name="Rubini A."/>
            <person name="Sitrit Y."/>
            <person name="Splivallo R."/>
            <person name="Traeger S."/>
            <person name="Wang M."/>
            <person name="Zifcakova L."/>
            <person name="Wipf D."/>
            <person name="Zambonelli A."/>
            <person name="Paolocci F."/>
            <person name="Nowrousian M."/>
            <person name="Ottonello S."/>
            <person name="Baldrian P."/>
            <person name="Spatafora J.W."/>
            <person name="Henrissat B."/>
            <person name="Nagy L.G."/>
            <person name="Aury J.M."/>
            <person name="Wincker P."/>
            <person name="Grigoriev I.V."/>
            <person name="Bonfante P."/>
            <person name="Martin F.M."/>
        </authorList>
    </citation>
    <scope>NUCLEOTIDE SEQUENCE [LARGE SCALE GENOMIC DNA]</scope>
    <source>
        <strain evidence="2 3">ATCC MYA-4762</strain>
    </source>
</reference>
<feature type="compositionally biased region" description="Polar residues" evidence="1">
    <location>
        <begin position="11"/>
        <end position="24"/>
    </location>
</feature>
<evidence type="ECO:0000256" key="1">
    <source>
        <dbReference type="SAM" id="MobiDB-lite"/>
    </source>
</evidence>
<keyword evidence="3" id="KW-1185">Reference proteome</keyword>
<feature type="compositionally biased region" description="Polar residues" evidence="1">
    <location>
        <begin position="261"/>
        <end position="277"/>
    </location>
</feature>
<feature type="region of interest" description="Disordered" evidence="1">
    <location>
        <begin position="534"/>
        <end position="608"/>
    </location>
</feature>
<feature type="region of interest" description="Disordered" evidence="1">
    <location>
        <begin position="369"/>
        <end position="404"/>
    </location>
</feature>
<dbReference type="STRING" id="1051890.A0A3N4LE65"/>
<feature type="compositionally biased region" description="Low complexity" evidence="1">
    <location>
        <begin position="924"/>
        <end position="955"/>
    </location>
</feature>
<feature type="region of interest" description="Disordered" evidence="1">
    <location>
        <begin position="1"/>
        <end position="29"/>
    </location>
</feature>
<feature type="compositionally biased region" description="Basic and acidic residues" evidence="1">
    <location>
        <begin position="760"/>
        <end position="772"/>
    </location>
</feature>
<dbReference type="InParanoid" id="A0A3N4LE65"/>
<feature type="compositionally biased region" description="Polar residues" evidence="1">
    <location>
        <begin position="904"/>
        <end position="917"/>
    </location>
</feature>
<feature type="region of interest" description="Disordered" evidence="1">
    <location>
        <begin position="294"/>
        <end position="331"/>
    </location>
</feature>
<feature type="region of interest" description="Disordered" evidence="1">
    <location>
        <begin position="261"/>
        <end position="280"/>
    </location>
</feature>
<accession>A0A3N4LE65</accession>
<feature type="region of interest" description="Disordered" evidence="1">
    <location>
        <begin position="717"/>
        <end position="738"/>
    </location>
</feature>
<dbReference type="InterPro" id="IPR013783">
    <property type="entry name" value="Ig-like_fold"/>
</dbReference>